<organism evidence="1">
    <name type="scientific">marine metagenome</name>
    <dbReference type="NCBI Taxonomy" id="408172"/>
    <lineage>
        <taxon>unclassified sequences</taxon>
        <taxon>metagenomes</taxon>
        <taxon>ecological metagenomes</taxon>
    </lineage>
</organism>
<proteinExistence type="predicted"/>
<sequence length="236" mass="27704">MTYGLIKSTYHPTNKKPHRVSMETLFGFTISPDPDSFRNIYSIFCCPIKRKYNFIYFLQYKRKIDIIFCMYFQFRNKTVLLLFLSFVFPQDIDYLDFQVNVFDNPYPGNIFIHTMGSQPRYMAVLDHALNPSWFINSGPLGLDFKVSQNKLSYFNRPDQSWIILNEHMVEIDTLRCTGGYNADYHDIQITSEGGYLLQAFDSIFVDMSEIIENGNPDAIIHLLIIQEFDLNQNLVF</sequence>
<protein>
    <submittedName>
        <fullName evidence="1">Uncharacterized protein</fullName>
    </submittedName>
</protein>
<reference evidence="1" key="1">
    <citation type="submission" date="2018-05" db="EMBL/GenBank/DDBJ databases">
        <authorList>
            <person name="Lanie J.A."/>
            <person name="Ng W.-L."/>
            <person name="Kazmierczak K.M."/>
            <person name="Andrzejewski T.M."/>
            <person name="Davidsen T.M."/>
            <person name="Wayne K.J."/>
            <person name="Tettelin H."/>
            <person name="Glass J.I."/>
            <person name="Rusch D."/>
            <person name="Podicherti R."/>
            <person name="Tsui H.-C.T."/>
            <person name="Winkler M.E."/>
        </authorList>
    </citation>
    <scope>NUCLEOTIDE SEQUENCE</scope>
</reference>
<dbReference type="AlphaFoldDB" id="A0A382DFG2"/>
<evidence type="ECO:0000313" key="1">
    <source>
        <dbReference type="EMBL" id="SVB37158.1"/>
    </source>
</evidence>
<feature type="non-terminal residue" evidence="1">
    <location>
        <position position="236"/>
    </location>
</feature>
<dbReference type="EMBL" id="UINC01039131">
    <property type="protein sequence ID" value="SVB37158.1"/>
    <property type="molecule type" value="Genomic_DNA"/>
</dbReference>
<gene>
    <name evidence="1" type="ORF">METZ01_LOCUS190012</name>
</gene>
<name>A0A382DFG2_9ZZZZ</name>
<accession>A0A382DFG2</accession>